<organism evidence="1">
    <name type="scientific">marine sediment metagenome</name>
    <dbReference type="NCBI Taxonomy" id="412755"/>
    <lineage>
        <taxon>unclassified sequences</taxon>
        <taxon>metagenomes</taxon>
        <taxon>ecological metagenomes</taxon>
    </lineage>
</organism>
<dbReference type="Pfam" id="PF00480">
    <property type="entry name" value="ROK"/>
    <property type="match status" value="1"/>
</dbReference>
<feature type="non-terminal residue" evidence="1">
    <location>
        <position position="1"/>
    </location>
</feature>
<dbReference type="InterPro" id="IPR043129">
    <property type="entry name" value="ATPase_NBD"/>
</dbReference>
<dbReference type="PANTHER" id="PTHR18964:SF149">
    <property type="entry name" value="BIFUNCTIONAL UDP-N-ACETYLGLUCOSAMINE 2-EPIMERASE_N-ACETYLMANNOSAMINE KINASE"/>
    <property type="match status" value="1"/>
</dbReference>
<gene>
    <name evidence="1" type="ORF">LCGC14_2912900</name>
</gene>
<dbReference type="AlphaFoldDB" id="A0A0F8YCW4"/>
<dbReference type="EMBL" id="LAZR01057687">
    <property type="protein sequence ID" value="KKK71540.1"/>
    <property type="molecule type" value="Genomic_DNA"/>
</dbReference>
<proteinExistence type="predicted"/>
<dbReference type="PROSITE" id="PS01125">
    <property type="entry name" value="ROK"/>
    <property type="match status" value="1"/>
</dbReference>
<dbReference type="SUPFAM" id="SSF53067">
    <property type="entry name" value="Actin-like ATPase domain"/>
    <property type="match status" value="1"/>
</dbReference>
<evidence type="ECO:0008006" key="2">
    <source>
        <dbReference type="Google" id="ProtNLM"/>
    </source>
</evidence>
<dbReference type="InterPro" id="IPR000600">
    <property type="entry name" value="ROK"/>
</dbReference>
<dbReference type="Gene3D" id="3.30.420.40">
    <property type="match status" value="2"/>
</dbReference>
<dbReference type="PANTHER" id="PTHR18964">
    <property type="entry name" value="ROK (REPRESSOR, ORF, KINASE) FAMILY"/>
    <property type="match status" value="1"/>
</dbReference>
<dbReference type="CDD" id="cd24073">
    <property type="entry name" value="ASKHA_ATPase_ROK_CYANR"/>
    <property type="match status" value="1"/>
</dbReference>
<sequence length="290" mass="31982">GQRPVEFIADLIEEGIRHCVAKARLNMKKISGIGIGIPGFVDNQSGITYWSPLYKQGNTTLRDLIQDRFRTVTYIENDANTVTLAQQWFGEGRGVNNFLMVTVEHGIGMGIVVNGQIYRGERGIGAEFGHVVIKPGGALCRCGKRGCVEAYVADYKILEAAVKACKASRWQYGDISTLTIEEVTTIAKAGEPILQKIFKKGGEILGLGICGLIQVFNPEKIIIAGEGVRAGELLFGPMQKMIQRHTTAEMFEPLKIVVQKWKDTDWARGAASLVLQELYKSPFNRVKPII</sequence>
<reference evidence="1" key="1">
    <citation type="journal article" date="2015" name="Nature">
        <title>Complex archaea that bridge the gap between prokaryotes and eukaryotes.</title>
        <authorList>
            <person name="Spang A."/>
            <person name="Saw J.H."/>
            <person name="Jorgensen S.L."/>
            <person name="Zaremba-Niedzwiedzka K."/>
            <person name="Martijn J."/>
            <person name="Lind A.E."/>
            <person name="van Eijk R."/>
            <person name="Schleper C."/>
            <person name="Guy L."/>
            <person name="Ettema T.J."/>
        </authorList>
    </citation>
    <scope>NUCLEOTIDE SEQUENCE</scope>
</reference>
<comment type="caution">
    <text evidence="1">The sequence shown here is derived from an EMBL/GenBank/DDBJ whole genome shotgun (WGS) entry which is preliminary data.</text>
</comment>
<accession>A0A0F8YCW4</accession>
<dbReference type="InterPro" id="IPR049874">
    <property type="entry name" value="ROK_cs"/>
</dbReference>
<protein>
    <recommendedName>
        <fullName evidence="2">ROK family protein</fullName>
    </recommendedName>
</protein>
<evidence type="ECO:0000313" key="1">
    <source>
        <dbReference type="EMBL" id="KKK71540.1"/>
    </source>
</evidence>
<name>A0A0F8YCW4_9ZZZZ</name>